<proteinExistence type="predicted"/>
<dbReference type="InterPro" id="IPR004252">
    <property type="entry name" value="Probable_transposase_24"/>
</dbReference>
<feature type="compositionally biased region" description="Polar residues" evidence="1">
    <location>
        <begin position="7"/>
        <end position="16"/>
    </location>
</feature>
<organism evidence="2 3">
    <name type="scientific">Cuscuta epithymum</name>
    <dbReference type="NCBI Taxonomy" id="186058"/>
    <lineage>
        <taxon>Eukaryota</taxon>
        <taxon>Viridiplantae</taxon>
        <taxon>Streptophyta</taxon>
        <taxon>Embryophyta</taxon>
        <taxon>Tracheophyta</taxon>
        <taxon>Spermatophyta</taxon>
        <taxon>Magnoliopsida</taxon>
        <taxon>eudicotyledons</taxon>
        <taxon>Gunneridae</taxon>
        <taxon>Pentapetalae</taxon>
        <taxon>asterids</taxon>
        <taxon>lamiids</taxon>
        <taxon>Solanales</taxon>
        <taxon>Convolvulaceae</taxon>
        <taxon>Cuscuteae</taxon>
        <taxon>Cuscuta</taxon>
        <taxon>Cuscuta subgen. Cuscuta</taxon>
    </lineage>
</organism>
<protein>
    <recommendedName>
        <fullName evidence="4">Transposase</fullName>
    </recommendedName>
</protein>
<keyword evidence="3" id="KW-1185">Reference proteome</keyword>
<dbReference type="Pfam" id="PF03004">
    <property type="entry name" value="Transposase_24"/>
    <property type="match status" value="1"/>
</dbReference>
<name>A0AAV0F4P6_9ASTE</name>
<dbReference type="AlphaFoldDB" id="A0AAV0F4P6"/>
<reference evidence="2" key="1">
    <citation type="submission" date="2022-07" db="EMBL/GenBank/DDBJ databases">
        <authorList>
            <person name="Macas J."/>
            <person name="Novak P."/>
            <person name="Neumann P."/>
        </authorList>
    </citation>
    <scope>NUCLEOTIDE SEQUENCE</scope>
</reference>
<evidence type="ECO:0000313" key="2">
    <source>
        <dbReference type="EMBL" id="CAH9130436.1"/>
    </source>
</evidence>
<gene>
    <name evidence="2" type="ORF">CEPIT_LOCUS30626</name>
</gene>
<feature type="region of interest" description="Disordered" evidence="1">
    <location>
        <begin position="1"/>
        <end position="81"/>
    </location>
</feature>
<dbReference type="Proteomes" id="UP001152523">
    <property type="component" value="Unassembled WGS sequence"/>
</dbReference>
<evidence type="ECO:0008006" key="4">
    <source>
        <dbReference type="Google" id="ProtNLM"/>
    </source>
</evidence>
<comment type="caution">
    <text evidence="2">The sequence shown here is derived from an EMBL/GenBank/DDBJ whole genome shotgun (WGS) entry which is preliminary data.</text>
</comment>
<accession>A0AAV0F4P6</accession>
<evidence type="ECO:0000256" key="1">
    <source>
        <dbReference type="SAM" id="MobiDB-lite"/>
    </source>
</evidence>
<feature type="compositionally biased region" description="Low complexity" evidence="1">
    <location>
        <begin position="39"/>
        <end position="64"/>
    </location>
</feature>
<dbReference type="EMBL" id="CAMAPF010000962">
    <property type="protein sequence ID" value="CAH9130436.1"/>
    <property type="molecule type" value="Genomic_DNA"/>
</dbReference>
<sequence length="260" mass="29487">MVRTTNERQTGNTFSQLALPPPLNTGHLWLPREGRPFNSSSPNNTSSSSASLSSQPESPNSTSTLSEPNQSPPSEVKKEIVPDGKSGFIPCSAKRYVMPCLKKKFDEPILSYKEASPELQNIWLNLFKERYTWRPEHEYRIQKNFNSKGSAGLSRALSAVRKSKKQPKWIIKSLWTQLLVKWGDIKYIQKCETNQKNRNSDVGITLHTGGSIPITEHIRRYEEKHGLSAEPDKMYLQTHTKKKDGSFVTPKAKQVYVSVL</sequence>
<evidence type="ECO:0000313" key="3">
    <source>
        <dbReference type="Proteomes" id="UP001152523"/>
    </source>
</evidence>